<keyword evidence="1 6" id="KW-0245">EGF-like domain</keyword>
<keyword evidence="5 6" id="KW-1015">Disulfide bond</keyword>
<dbReference type="InterPro" id="IPR000742">
    <property type="entry name" value="EGF"/>
</dbReference>
<reference evidence="9" key="1">
    <citation type="journal article" date="2023" name="bioRxiv">
        <title>Scaffold-level genome assemblies of two parasitoid biocontrol wasps reveal the parthenogenesis mechanism and an associated novel virus.</title>
        <authorList>
            <person name="Inwood S."/>
            <person name="Skelly J."/>
            <person name="Guhlin J."/>
            <person name="Harrop T."/>
            <person name="Goldson S."/>
            <person name="Dearden P."/>
        </authorList>
    </citation>
    <scope>NUCLEOTIDE SEQUENCE</scope>
    <source>
        <strain evidence="9">Irish</strain>
        <tissue evidence="9">Whole body</tissue>
    </source>
</reference>
<dbReference type="AlphaFoldDB" id="A0AA39FZK5"/>
<comment type="caution">
    <text evidence="9">The sequence shown here is derived from an EMBL/GenBank/DDBJ whole genome shotgun (WGS) entry which is preliminary data.</text>
</comment>
<feature type="signal peptide" evidence="7">
    <location>
        <begin position="1"/>
        <end position="23"/>
    </location>
</feature>
<dbReference type="SMART" id="SM00181">
    <property type="entry name" value="EGF"/>
    <property type="match status" value="2"/>
</dbReference>
<evidence type="ECO:0000256" key="5">
    <source>
        <dbReference type="ARBA" id="ARBA00023157"/>
    </source>
</evidence>
<dbReference type="Proteomes" id="UP001168990">
    <property type="component" value="Unassembled WGS sequence"/>
</dbReference>
<evidence type="ECO:0000256" key="1">
    <source>
        <dbReference type="ARBA" id="ARBA00022536"/>
    </source>
</evidence>
<dbReference type="GO" id="GO:0005102">
    <property type="term" value="F:signaling receptor binding"/>
    <property type="evidence" value="ECO:0007669"/>
    <property type="project" value="TreeGrafter"/>
</dbReference>
<comment type="caution">
    <text evidence="6">Lacks conserved residue(s) required for the propagation of feature annotation.</text>
</comment>
<dbReference type="Gene3D" id="2.10.25.10">
    <property type="entry name" value="Laminin"/>
    <property type="match status" value="2"/>
</dbReference>
<dbReference type="InterPro" id="IPR000152">
    <property type="entry name" value="EGF-type_Asp/Asn_hydroxyl_site"/>
</dbReference>
<feature type="chain" id="PRO_5041430406" description="EGF-like domain-containing protein" evidence="7">
    <location>
        <begin position="24"/>
        <end position="421"/>
    </location>
</feature>
<proteinExistence type="predicted"/>
<organism evidence="9 10">
    <name type="scientific">Microctonus aethiopoides</name>
    <dbReference type="NCBI Taxonomy" id="144406"/>
    <lineage>
        <taxon>Eukaryota</taxon>
        <taxon>Metazoa</taxon>
        <taxon>Ecdysozoa</taxon>
        <taxon>Arthropoda</taxon>
        <taxon>Hexapoda</taxon>
        <taxon>Insecta</taxon>
        <taxon>Pterygota</taxon>
        <taxon>Neoptera</taxon>
        <taxon>Endopterygota</taxon>
        <taxon>Hymenoptera</taxon>
        <taxon>Apocrita</taxon>
        <taxon>Ichneumonoidea</taxon>
        <taxon>Braconidae</taxon>
        <taxon>Euphorinae</taxon>
        <taxon>Microctonus</taxon>
    </lineage>
</organism>
<dbReference type="GO" id="GO:0005576">
    <property type="term" value="C:extracellular region"/>
    <property type="evidence" value="ECO:0007669"/>
    <property type="project" value="TreeGrafter"/>
</dbReference>
<evidence type="ECO:0000256" key="6">
    <source>
        <dbReference type="PROSITE-ProRule" id="PRU00076"/>
    </source>
</evidence>
<accession>A0AA39FZK5</accession>
<dbReference type="GO" id="GO:0005509">
    <property type="term" value="F:calcium ion binding"/>
    <property type="evidence" value="ECO:0007669"/>
    <property type="project" value="InterPro"/>
</dbReference>
<evidence type="ECO:0000313" key="10">
    <source>
        <dbReference type="Proteomes" id="UP001168990"/>
    </source>
</evidence>
<evidence type="ECO:0000256" key="4">
    <source>
        <dbReference type="ARBA" id="ARBA00023054"/>
    </source>
</evidence>
<dbReference type="PROSITE" id="PS01186">
    <property type="entry name" value="EGF_2"/>
    <property type="match status" value="2"/>
</dbReference>
<feature type="disulfide bond" evidence="6">
    <location>
        <begin position="254"/>
        <end position="263"/>
    </location>
</feature>
<dbReference type="Pfam" id="PF07645">
    <property type="entry name" value="EGF_CA"/>
    <property type="match status" value="1"/>
</dbReference>
<sequence>MNIKNGSASVLVSLLILLEVTSSFEASSTEYFQSGHNKQQHNYHHNNRLRLLKNQLQKNRLSTSSVTFHPRVLHDSLLRNQRDHDIEVTQRDYQDVDSVTKATVSSHNNDNNNENKKTNSWGKLGAIAVTEYSGTRAAAFADYHNSGRHQVPTSRDGFTSLTSYPTTATAITTTLYTRHHAGRRVCTRQPPISVNHHHTSRQIRFTYTEVATSSFTCCPGWSQVTRISYGCNRPTCMAPCHNGGVCGPHGKCNCPKGFTGSQCQLDIDECMTEKPCAQICNNLPGSYECHCRYGFYLQPDRQSCKKYDSDGTAFEARDLENDYSIETSTTRRPVTTISHDTENEVNDGDGNKDYEVILKRLIKLEKLFASGKKRDVETTELSSKVNEAVQGVGELRLAAKNVLHFLRESFGPVRQEYLWIK</sequence>
<keyword evidence="3" id="KW-0677">Repeat</keyword>
<evidence type="ECO:0000256" key="3">
    <source>
        <dbReference type="ARBA" id="ARBA00022737"/>
    </source>
</evidence>
<dbReference type="PROSITE" id="PS01187">
    <property type="entry name" value="EGF_CA"/>
    <property type="match status" value="1"/>
</dbReference>
<feature type="disulfide bond" evidence="6">
    <location>
        <begin position="236"/>
        <end position="246"/>
    </location>
</feature>
<name>A0AA39FZK5_9HYME</name>
<evidence type="ECO:0000313" key="9">
    <source>
        <dbReference type="EMBL" id="KAK0178411.1"/>
    </source>
</evidence>
<dbReference type="PROSITE" id="PS50026">
    <property type="entry name" value="EGF_3"/>
    <property type="match status" value="1"/>
</dbReference>
<dbReference type="GO" id="GO:0009986">
    <property type="term" value="C:cell surface"/>
    <property type="evidence" value="ECO:0007669"/>
    <property type="project" value="TreeGrafter"/>
</dbReference>
<gene>
    <name evidence="9" type="ORF">PV328_002361</name>
</gene>
<keyword evidence="10" id="KW-1185">Reference proteome</keyword>
<dbReference type="CDD" id="cd00054">
    <property type="entry name" value="EGF_CA"/>
    <property type="match status" value="2"/>
</dbReference>
<feature type="domain" description="EGF-like" evidence="8">
    <location>
        <begin position="232"/>
        <end position="264"/>
    </location>
</feature>
<dbReference type="InterPro" id="IPR050969">
    <property type="entry name" value="Dev_Signal_Modulators"/>
</dbReference>
<dbReference type="PROSITE" id="PS00010">
    <property type="entry name" value="ASX_HYDROXYL"/>
    <property type="match status" value="1"/>
</dbReference>
<dbReference type="InterPro" id="IPR001881">
    <property type="entry name" value="EGF-like_Ca-bd_dom"/>
</dbReference>
<evidence type="ECO:0000256" key="7">
    <source>
        <dbReference type="SAM" id="SignalP"/>
    </source>
</evidence>
<keyword evidence="4" id="KW-0175">Coiled coil</keyword>
<dbReference type="PANTHER" id="PTHR14949:SF56">
    <property type="entry name" value="EGF-LIKE-DOMAIN, MULTIPLE 7"/>
    <property type="match status" value="1"/>
</dbReference>
<dbReference type="InterPro" id="IPR018097">
    <property type="entry name" value="EGF_Ca-bd_CS"/>
</dbReference>
<evidence type="ECO:0000256" key="2">
    <source>
        <dbReference type="ARBA" id="ARBA00022729"/>
    </source>
</evidence>
<dbReference type="PANTHER" id="PTHR14949">
    <property type="entry name" value="EGF-LIKE-DOMAIN, MULTIPLE 7, 8"/>
    <property type="match status" value="1"/>
</dbReference>
<dbReference type="SUPFAM" id="SSF57196">
    <property type="entry name" value="EGF/Laminin"/>
    <property type="match status" value="2"/>
</dbReference>
<evidence type="ECO:0000259" key="8">
    <source>
        <dbReference type="PROSITE" id="PS50026"/>
    </source>
</evidence>
<dbReference type="SMART" id="SM00179">
    <property type="entry name" value="EGF_CA"/>
    <property type="match status" value="1"/>
</dbReference>
<protein>
    <recommendedName>
        <fullName evidence="8">EGF-like domain-containing protein</fullName>
    </recommendedName>
</protein>
<keyword evidence="2 7" id="KW-0732">Signal</keyword>
<dbReference type="EMBL" id="JAQQBS010000001">
    <property type="protein sequence ID" value="KAK0178411.1"/>
    <property type="molecule type" value="Genomic_DNA"/>
</dbReference>
<dbReference type="PROSITE" id="PS00022">
    <property type="entry name" value="EGF_1"/>
    <property type="match status" value="1"/>
</dbReference>
<dbReference type="FunFam" id="2.10.25.10:FF:000240">
    <property type="entry name" value="Vitamin K-dependent protein S"/>
    <property type="match status" value="1"/>
</dbReference>
<reference evidence="9" key="2">
    <citation type="submission" date="2023-03" db="EMBL/GenBank/DDBJ databases">
        <authorList>
            <person name="Inwood S.N."/>
            <person name="Skelly J.G."/>
            <person name="Guhlin J."/>
            <person name="Harrop T.W.R."/>
            <person name="Goldson S.G."/>
            <person name="Dearden P.K."/>
        </authorList>
    </citation>
    <scope>NUCLEOTIDE SEQUENCE</scope>
    <source>
        <strain evidence="9">Irish</strain>
        <tissue evidence="9">Whole body</tissue>
    </source>
</reference>
<dbReference type="InterPro" id="IPR049883">
    <property type="entry name" value="NOTCH1_EGF-like"/>
</dbReference>